<dbReference type="EMBL" id="NDYL01000001">
    <property type="protein sequence ID" value="OXB94849.1"/>
    <property type="molecule type" value="Genomic_DNA"/>
</dbReference>
<keyword evidence="3" id="KW-1185">Reference proteome</keyword>
<evidence type="ECO:0000313" key="3">
    <source>
        <dbReference type="Proteomes" id="UP000198394"/>
    </source>
</evidence>
<dbReference type="SUPFAM" id="SSF46955">
    <property type="entry name" value="Putative DNA-binding domain"/>
    <property type="match status" value="1"/>
</dbReference>
<name>A0A226QTV1_9BACL</name>
<reference evidence="2 3" key="1">
    <citation type="submission" date="2017-04" db="EMBL/GenBank/DDBJ databases">
        <title>The genome sequence of Parageobacillus galactosidasius DSM 18751.</title>
        <authorList>
            <person name="Ramaloko W.T."/>
            <person name="Koen N."/>
            <person name="Polliack S."/>
            <person name="Aliyu H."/>
            <person name="Lebre P."/>
            <person name="Mohr T."/>
            <person name="Oswald F."/>
            <person name="Zwick M."/>
            <person name="Neumann A."/>
            <person name="Syldatk C."/>
            <person name="Cowan D."/>
            <person name="De Maayer P."/>
        </authorList>
    </citation>
    <scope>NUCLEOTIDE SEQUENCE [LARGE SCALE GENOMIC DNA]</scope>
    <source>
        <strain evidence="2 3">DSM 18751</strain>
    </source>
</reference>
<protein>
    <submittedName>
        <fullName evidence="2">MerR family DNA-binding transcriptional regulator</fullName>
    </submittedName>
</protein>
<organism evidence="2 3">
    <name type="scientific">Parageobacillus galactosidasius</name>
    <dbReference type="NCBI Taxonomy" id="883812"/>
    <lineage>
        <taxon>Bacteria</taxon>
        <taxon>Bacillati</taxon>
        <taxon>Bacillota</taxon>
        <taxon>Bacilli</taxon>
        <taxon>Bacillales</taxon>
        <taxon>Anoxybacillaceae</taxon>
        <taxon>Parageobacillus</taxon>
    </lineage>
</organism>
<dbReference type="Proteomes" id="UP000198394">
    <property type="component" value="Unassembled WGS sequence"/>
</dbReference>
<dbReference type="Gene3D" id="1.10.1660.10">
    <property type="match status" value="1"/>
</dbReference>
<dbReference type="Pfam" id="PF13411">
    <property type="entry name" value="MerR_1"/>
    <property type="match status" value="1"/>
</dbReference>
<proteinExistence type="predicted"/>
<dbReference type="GO" id="GO:0003677">
    <property type="term" value="F:DNA binding"/>
    <property type="evidence" value="ECO:0007669"/>
    <property type="project" value="UniProtKB-KW"/>
</dbReference>
<dbReference type="GO" id="GO:0006355">
    <property type="term" value="P:regulation of DNA-templated transcription"/>
    <property type="evidence" value="ECO:0007669"/>
    <property type="project" value="InterPro"/>
</dbReference>
<dbReference type="InterPro" id="IPR000551">
    <property type="entry name" value="MerR-type_HTH_dom"/>
</dbReference>
<evidence type="ECO:0000313" key="2">
    <source>
        <dbReference type="EMBL" id="OXB94849.1"/>
    </source>
</evidence>
<dbReference type="PROSITE" id="PS50937">
    <property type="entry name" value="HTH_MERR_2"/>
    <property type="match status" value="1"/>
</dbReference>
<sequence length="65" mass="7886">MTQEKEYTLKEAAKILGVHRDSILYWERNNMIPKARRNPKNNYRIYSKEEIQEIAKLRGIKTLFF</sequence>
<dbReference type="AlphaFoldDB" id="A0A226QTV1"/>
<feature type="domain" description="HTH merR-type" evidence="1">
    <location>
        <begin position="6"/>
        <end position="65"/>
    </location>
</feature>
<gene>
    <name evidence="2" type="ORF">B9L23_08280</name>
</gene>
<keyword evidence="2" id="KW-0238">DNA-binding</keyword>
<comment type="caution">
    <text evidence="2">The sequence shown here is derived from an EMBL/GenBank/DDBJ whole genome shotgun (WGS) entry which is preliminary data.</text>
</comment>
<dbReference type="RefSeq" id="WP_089097304.1">
    <property type="nucleotide sequence ID" value="NZ_NDYL01000001.1"/>
</dbReference>
<evidence type="ECO:0000259" key="1">
    <source>
        <dbReference type="PROSITE" id="PS50937"/>
    </source>
</evidence>
<dbReference type="InterPro" id="IPR009061">
    <property type="entry name" value="DNA-bd_dom_put_sf"/>
</dbReference>
<accession>A0A226QTV1</accession>